<feature type="non-terminal residue" evidence="1">
    <location>
        <position position="51"/>
    </location>
</feature>
<evidence type="ECO:0000313" key="1">
    <source>
        <dbReference type="EMBL" id="OLP75645.1"/>
    </source>
</evidence>
<reference evidence="1 2" key="1">
    <citation type="submission" date="2016-02" db="EMBL/GenBank/DDBJ databases">
        <title>Genome analysis of coral dinoflagellate symbionts highlights evolutionary adaptations to a symbiotic lifestyle.</title>
        <authorList>
            <person name="Aranda M."/>
            <person name="Li Y."/>
            <person name="Liew Y.J."/>
            <person name="Baumgarten S."/>
            <person name="Simakov O."/>
            <person name="Wilson M."/>
            <person name="Piel J."/>
            <person name="Ashoor H."/>
            <person name="Bougouffa S."/>
            <person name="Bajic V.B."/>
            <person name="Ryu T."/>
            <person name="Ravasi T."/>
            <person name="Bayer T."/>
            <person name="Micklem G."/>
            <person name="Kim H."/>
            <person name="Bhak J."/>
            <person name="Lajeunesse T.C."/>
            <person name="Voolstra C.R."/>
        </authorList>
    </citation>
    <scope>NUCLEOTIDE SEQUENCE [LARGE SCALE GENOMIC DNA]</scope>
    <source>
        <strain evidence="1 2">CCMP2467</strain>
    </source>
</reference>
<gene>
    <name evidence="1" type="ORF">AK812_SmicGene44526</name>
</gene>
<name>A0A1Q9BYB2_SYMMI</name>
<protein>
    <submittedName>
        <fullName evidence="1">Uncharacterized protein</fullName>
    </submittedName>
</protein>
<proteinExistence type="predicted"/>
<evidence type="ECO:0000313" key="2">
    <source>
        <dbReference type="Proteomes" id="UP000186817"/>
    </source>
</evidence>
<accession>A0A1Q9BYB2</accession>
<keyword evidence="2" id="KW-1185">Reference proteome</keyword>
<dbReference type="AlphaFoldDB" id="A0A1Q9BYB2"/>
<organism evidence="1 2">
    <name type="scientific">Symbiodinium microadriaticum</name>
    <name type="common">Dinoflagellate</name>
    <name type="synonym">Zooxanthella microadriatica</name>
    <dbReference type="NCBI Taxonomy" id="2951"/>
    <lineage>
        <taxon>Eukaryota</taxon>
        <taxon>Sar</taxon>
        <taxon>Alveolata</taxon>
        <taxon>Dinophyceae</taxon>
        <taxon>Suessiales</taxon>
        <taxon>Symbiodiniaceae</taxon>
        <taxon>Symbiodinium</taxon>
    </lineage>
</organism>
<dbReference type="OrthoDB" id="10057496at2759"/>
<dbReference type="Proteomes" id="UP000186817">
    <property type="component" value="Unassembled WGS sequence"/>
</dbReference>
<sequence length="51" mass="5867">MGANKEFDRRRVTEGGDLISRLTTQRYEFGWTALHFIAGNNAVRILDWILG</sequence>
<comment type="caution">
    <text evidence="1">The sequence shown here is derived from an EMBL/GenBank/DDBJ whole genome shotgun (WGS) entry which is preliminary data.</text>
</comment>
<dbReference type="EMBL" id="LSRX01002352">
    <property type="protein sequence ID" value="OLP75645.1"/>
    <property type="molecule type" value="Genomic_DNA"/>
</dbReference>